<keyword evidence="12 16" id="KW-0560">Oxidoreductase</keyword>
<dbReference type="InterPro" id="IPR012280">
    <property type="entry name" value="Semialdhyde_DH_dimer_dom"/>
</dbReference>
<comment type="subunit">
    <text evidence="6 16">Homodimer.</text>
</comment>
<dbReference type="NCBIfam" id="TIGR01745">
    <property type="entry name" value="asd_gamma"/>
    <property type="match status" value="1"/>
</dbReference>
<comment type="similarity">
    <text evidence="5 16">Belongs to the aspartate-semialdehyde dehydrogenase family.</text>
</comment>
<evidence type="ECO:0000256" key="11">
    <source>
        <dbReference type="ARBA" id="ARBA00022915"/>
    </source>
</evidence>
<dbReference type="CDD" id="cd23938">
    <property type="entry name" value="ASADH_C_bac_like"/>
    <property type="match status" value="1"/>
</dbReference>
<dbReference type="InterPro" id="IPR000319">
    <property type="entry name" value="Asp-semialdehyde_DH_CS"/>
</dbReference>
<dbReference type="GO" id="GO:0050661">
    <property type="term" value="F:NADP binding"/>
    <property type="evidence" value="ECO:0007669"/>
    <property type="project" value="UniProtKB-UniRule"/>
</dbReference>
<dbReference type="GO" id="GO:0004073">
    <property type="term" value="F:aspartate-semialdehyde dehydrogenase activity"/>
    <property type="evidence" value="ECO:0007669"/>
    <property type="project" value="UniProtKB-UniRule"/>
</dbReference>
<dbReference type="InterPro" id="IPR012080">
    <property type="entry name" value="Asp_semialdehyde_DH"/>
</dbReference>
<dbReference type="PIRSF" id="PIRSF000148">
    <property type="entry name" value="ASA_dh"/>
    <property type="match status" value="1"/>
</dbReference>
<evidence type="ECO:0000256" key="5">
    <source>
        <dbReference type="ARBA" id="ARBA00010584"/>
    </source>
</evidence>
<dbReference type="AlphaFoldDB" id="A0A7S9DZC8"/>
<feature type="binding site" evidence="16">
    <location>
        <position position="165"/>
    </location>
    <ligand>
        <name>substrate</name>
    </ligand>
</feature>
<feature type="active site" description="Proton acceptor" evidence="16 17">
    <location>
        <position position="278"/>
    </location>
</feature>
<keyword evidence="8 16" id="KW-0028">Amino-acid biosynthesis</keyword>
<comment type="function">
    <text evidence="1 16">Catalyzes the NADPH-dependent formation of L-aspartate-semialdehyde (L-ASA) by the reductive dephosphorylation of L-aspartyl-4-phosphate.</text>
</comment>
<dbReference type="InterPro" id="IPR011534">
    <property type="entry name" value="Asp_ADH_gamma-type"/>
</dbReference>
<dbReference type="GO" id="GO:0071266">
    <property type="term" value="P:'de novo' L-methionine biosynthetic process"/>
    <property type="evidence" value="ECO:0007669"/>
    <property type="project" value="UniProtKB-UniRule"/>
</dbReference>
<evidence type="ECO:0000313" key="19">
    <source>
        <dbReference type="EMBL" id="QPG06719.1"/>
    </source>
</evidence>
<dbReference type="UniPathway" id="UPA00051">
    <property type="reaction ID" value="UER00464"/>
</dbReference>
<dbReference type="CDD" id="cd02314">
    <property type="entry name" value="VcASADH1_like_N"/>
    <property type="match status" value="1"/>
</dbReference>
<comment type="pathway">
    <text evidence="2 16">Amino-acid biosynthesis; L-methionine biosynthesis via de novo pathway; L-homoserine from L-aspartate: step 2/3.</text>
</comment>
<dbReference type="GO" id="GO:0009088">
    <property type="term" value="P:threonine biosynthetic process"/>
    <property type="evidence" value="ECO:0007669"/>
    <property type="project" value="UniProtKB-UniRule"/>
</dbReference>
<evidence type="ECO:0000256" key="6">
    <source>
        <dbReference type="ARBA" id="ARBA00011738"/>
    </source>
</evidence>
<feature type="binding site" evidence="16">
    <location>
        <position position="244"/>
    </location>
    <ligand>
        <name>substrate</name>
    </ligand>
</feature>
<feature type="binding site" evidence="16">
    <location>
        <begin position="168"/>
        <end position="169"/>
    </location>
    <ligand>
        <name>NADP(+)</name>
        <dbReference type="ChEBI" id="CHEBI:58349"/>
    </ligand>
</feature>
<proteinExistence type="inferred from homology"/>
<dbReference type="KEGG" id="smaa:IT774_06145"/>
<feature type="binding site" evidence="16">
    <location>
        <position position="247"/>
    </location>
    <ligand>
        <name>phosphate</name>
        <dbReference type="ChEBI" id="CHEBI:43474"/>
    </ligand>
</feature>
<dbReference type="Pfam" id="PF02774">
    <property type="entry name" value="Semialdhyde_dhC"/>
    <property type="match status" value="1"/>
</dbReference>
<dbReference type="UniPathway" id="UPA00034">
    <property type="reaction ID" value="UER00016"/>
</dbReference>
<dbReference type="GO" id="GO:0009089">
    <property type="term" value="P:lysine biosynthetic process via diaminopimelate"/>
    <property type="evidence" value="ECO:0007669"/>
    <property type="project" value="UniProtKB-UniRule"/>
</dbReference>
<gene>
    <name evidence="16 19" type="primary">asd</name>
    <name evidence="19" type="ORF">IT774_06145</name>
</gene>
<dbReference type="Gene3D" id="3.40.50.720">
    <property type="entry name" value="NAD(P)-binding Rossmann-like Domain"/>
    <property type="match status" value="1"/>
</dbReference>
<evidence type="ECO:0000256" key="10">
    <source>
        <dbReference type="ARBA" id="ARBA00022857"/>
    </source>
</evidence>
<evidence type="ECO:0000259" key="18">
    <source>
        <dbReference type="SMART" id="SM00859"/>
    </source>
</evidence>
<dbReference type="GO" id="GO:0046983">
    <property type="term" value="F:protein dimerization activity"/>
    <property type="evidence" value="ECO:0007669"/>
    <property type="project" value="InterPro"/>
</dbReference>
<dbReference type="GO" id="GO:0019877">
    <property type="term" value="P:diaminopimelate biosynthetic process"/>
    <property type="evidence" value="ECO:0007669"/>
    <property type="project" value="UniProtKB-UniRule"/>
</dbReference>
<evidence type="ECO:0000256" key="8">
    <source>
        <dbReference type="ARBA" id="ARBA00022605"/>
    </source>
</evidence>
<evidence type="ECO:0000256" key="16">
    <source>
        <dbReference type="HAMAP-Rule" id="MF_02121"/>
    </source>
</evidence>
<protein>
    <recommendedName>
        <fullName evidence="7 16">Aspartate-semialdehyde dehydrogenase</fullName>
        <shortName evidence="16">ASA dehydrogenase</shortName>
        <shortName evidence="16">ASADH</shortName>
        <ecNumber evidence="7 16">1.2.1.11</ecNumber>
    </recommendedName>
    <alternativeName>
        <fullName evidence="16">Aspartate-beta-semialdehyde dehydrogenase</fullName>
    </alternativeName>
</protein>
<evidence type="ECO:0000256" key="9">
    <source>
        <dbReference type="ARBA" id="ARBA00022697"/>
    </source>
</evidence>
<keyword evidence="14 16" id="KW-0486">Methionine biosynthesis</keyword>
<dbReference type="RefSeq" id="WP_195811794.1">
    <property type="nucleotide sequence ID" value="NZ_CP064795.1"/>
</dbReference>
<evidence type="ECO:0000256" key="17">
    <source>
        <dbReference type="PIRSR" id="PIRSR000148-1"/>
    </source>
</evidence>
<dbReference type="EC" id="1.2.1.11" evidence="7 16"/>
<accession>A0A7S9DZC8</accession>
<dbReference type="HAMAP" id="MF_02121">
    <property type="entry name" value="ASADH"/>
    <property type="match status" value="1"/>
</dbReference>
<evidence type="ECO:0000256" key="12">
    <source>
        <dbReference type="ARBA" id="ARBA00023002"/>
    </source>
</evidence>
<dbReference type="PANTHER" id="PTHR46278">
    <property type="entry name" value="DEHYDROGENASE, PUTATIVE-RELATED"/>
    <property type="match status" value="1"/>
</dbReference>
<feature type="domain" description="Semialdehyde dehydrogenase NAD-binding" evidence="18">
    <location>
        <begin position="5"/>
        <end position="125"/>
    </location>
</feature>
<comment type="catalytic activity">
    <reaction evidence="15 16">
        <text>L-aspartate 4-semialdehyde + phosphate + NADP(+) = 4-phospho-L-aspartate + NADPH + H(+)</text>
        <dbReference type="Rhea" id="RHEA:24284"/>
        <dbReference type="ChEBI" id="CHEBI:15378"/>
        <dbReference type="ChEBI" id="CHEBI:43474"/>
        <dbReference type="ChEBI" id="CHEBI:57535"/>
        <dbReference type="ChEBI" id="CHEBI:57783"/>
        <dbReference type="ChEBI" id="CHEBI:58349"/>
        <dbReference type="ChEBI" id="CHEBI:537519"/>
        <dbReference type="EC" id="1.2.1.11"/>
    </reaction>
</comment>
<dbReference type="Gene3D" id="3.30.360.10">
    <property type="entry name" value="Dihydrodipicolinate Reductase, domain 2"/>
    <property type="match status" value="1"/>
</dbReference>
<sequence>MTQKKVGFVGWRGMVGSVLMQRMQEQNDFEHIAATFFTTSQAGQPAPQFGQTDAGQLEDAFDFNSLAQQDIIVTCQGGDYTKQVYQDLREQGWNGYWIDAASALRMNDDAVIVLDPVNRTHIDNAIDSGTKTFVGGNCTVSLMLLALGGLFAKDLVEWVSPMTYQAASGSGAKHMRELISQMGAIHTSVTESLEDPASAILDIDRQVADFIRSEDYPCDQFGVPLAGSLIPYIDSQMPSGQSREEYKAGAEANKILQRMDTPVPIDGLCVRVGAMRSHSQALTIKLKEDLPLDEIEDLLESHNEWVKVIANDREQSMRELTPASVTGSLSIPIGRIRKLAMGPQYISAFTVGDQLLWGAAEPLRRMLTILLSKLS</sequence>
<reference evidence="19 20" key="1">
    <citation type="submission" date="2020-11" db="EMBL/GenBank/DDBJ databases">
        <title>Complete genome sequence for Salinimonas sp. strain G2-b.</title>
        <authorList>
            <person name="Park S.-J."/>
        </authorList>
    </citation>
    <scope>NUCLEOTIDE SEQUENCE [LARGE SCALE GENOMIC DNA]</scope>
    <source>
        <strain evidence="19 20">G2-b</strain>
    </source>
</reference>
<evidence type="ECO:0000256" key="3">
    <source>
        <dbReference type="ARBA" id="ARBA00005076"/>
    </source>
</evidence>
<organism evidence="19 20">
    <name type="scientific">Salinimonas marina</name>
    <dbReference type="NCBI Taxonomy" id="2785918"/>
    <lineage>
        <taxon>Bacteria</taxon>
        <taxon>Pseudomonadati</taxon>
        <taxon>Pseudomonadota</taxon>
        <taxon>Gammaproteobacteria</taxon>
        <taxon>Alteromonadales</taxon>
        <taxon>Alteromonadaceae</taxon>
        <taxon>Alteromonas/Salinimonas group</taxon>
        <taxon>Salinimonas</taxon>
    </lineage>
</organism>
<evidence type="ECO:0000256" key="4">
    <source>
        <dbReference type="ARBA" id="ARBA00005097"/>
    </source>
</evidence>
<comment type="pathway">
    <text evidence="4 16">Amino-acid biosynthesis; L-threonine biosynthesis; L-threonine from L-aspartate: step 2/5.</text>
</comment>
<dbReference type="Proteomes" id="UP000595095">
    <property type="component" value="Chromosome"/>
</dbReference>
<dbReference type="EMBL" id="CP064795">
    <property type="protein sequence ID" value="QPG06719.1"/>
    <property type="molecule type" value="Genomic_DNA"/>
</dbReference>
<evidence type="ECO:0000256" key="2">
    <source>
        <dbReference type="ARBA" id="ARBA00005021"/>
    </source>
</evidence>
<feature type="binding site" evidence="16">
    <location>
        <position position="354"/>
    </location>
    <ligand>
        <name>NADP(+)</name>
        <dbReference type="ChEBI" id="CHEBI:58349"/>
    </ligand>
</feature>
<feature type="binding site" evidence="16">
    <location>
        <position position="271"/>
    </location>
    <ligand>
        <name>substrate</name>
    </ligand>
</feature>
<feature type="binding site" evidence="16">
    <location>
        <begin position="12"/>
        <end position="15"/>
    </location>
    <ligand>
        <name>NADP(+)</name>
        <dbReference type="ChEBI" id="CHEBI:58349"/>
    </ligand>
</feature>
<dbReference type="InterPro" id="IPR036291">
    <property type="entry name" value="NAD(P)-bd_dom_sf"/>
</dbReference>
<evidence type="ECO:0000256" key="14">
    <source>
        <dbReference type="ARBA" id="ARBA00023167"/>
    </source>
</evidence>
<dbReference type="GO" id="GO:0009097">
    <property type="term" value="P:isoleucine biosynthetic process"/>
    <property type="evidence" value="ECO:0007669"/>
    <property type="project" value="InterPro"/>
</dbReference>
<keyword evidence="9 16" id="KW-0791">Threonine biosynthesis</keyword>
<dbReference type="PANTHER" id="PTHR46278:SF4">
    <property type="entry name" value="ASPARTATE-SEMIALDEHYDE DEHYDROGENASE"/>
    <property type="match status" value="1"/>
</dbReference>
<dbReference type="SUPFAM" id="SSF51735">
    <property type="entry name" value="NAD(P)-binding Rossmann-fold domains"/>
    <property type="match status" value="1"/>
</dbReference>
<keyword evidence="13 16" id="KW-0457">Lysine biosynthesis</keyword>
<feature type="active site" description="Acyl-thioester intermediate" evidence="16 17">
    <location>
        <position position="138"/>
    </location>
</feature>
<keyword evidence="20" id="KW-1185">Reference proteome</keyword>
<feature type="binding site" evidence="16">
    <location>
        <position position="105"/>
    </location>
    <ligand>
        <name>phosphate</name>
        <dbReference type="ChEBI" id="CHEBI:43474"/>
    </ligand>
</feature>
<dbReference type="PROSITE" id="PS01103">
    <property type="entry name" value="ASD"/>
    <property type="match status" value="1"/>
</dbReference>
<comment type="caution">
    <text evidence="16">Lacks conserved residue(s) required for the propagation of feature annotation.</text>
</comment>
<evidence type="ECO:0000313" key="20">
    <source>
        <dbReference type="Proteomes" id="UP000595095"/>
    </source>
</evidence>
<evidence type="ECO:0000256" key="1">
    <source>
        <dbReference type="ARBA" id="ARBA00002492"/>
    </source>
</evidence>
<dbReference type="Pfam" id="PF01118">
    <property type="entry name" value="Semialdhyde_dh"/>
    <property type="match status" value="1"/>
</dbReference>
<feature type="binding site" evidence="16">
    <location>
        <position position="76"/>
    </location>
    <ligand>
        <name>NADP(+)</name>
        <dbReference type="ChEBI" id="CHEBI:58349"/>
    </ligand>
</feature>
<evidence type="ECO:0000256" key="13">
    <source>
        <dbReference type="ARBA" id="ARBA00023154"/>
    </source>
</evidence>
<keyword evidence="11 16" id="KW-0220">Diaminopimelate biosynthesis</keyword>
<dbReference type="UniPathway" id="UPA00050">
    <property type="reaction ID" value="UER00463"/>
</dbReference>
<evidence type="ECO:0000256" key="7">
    <source>
        <dbReference type="ARBA" id="ARBA00013120"/>
    </source>
</evidence>
<name>A0A7S9DZC8_9ALTE</name>
<dbReference type="InterPro" id="IPR000534">
    <property type="entry name" value="Semialdehyde_DH_NAD-bd"/>
</dbReference>
<evidence type="ECO:0000256" key="15">
    <source>
        <dbReference type="ARBA" id="ARBA00047891"/>
    </source>
</evidence>
<comment type="pathway">
    <text evidence="3 16">Amino-acid biosynthesis; L-lysine biosynthesis via DAP pathway; (S)-tetrahydrodipicolinate from L-aspartate: step 2/4.</text>
</comment>
<dbReference type="NCBIfam" id="NF005144">
    <property type="entry name" value="PRK06598.1"/>
    <property type="match status" value="1"/>
</dbReference>
<dbReference type="GO" id="GO:0051287">
    <property type="term" value="F:NAD binding"/>
    <property type="evidence" value="ECO:0007669"/>
    <property type="project" value="InterPro"/>
</dbReference>
<keyword evidence="10 16" id="KW-0521">NADP</keyword>
<dbReference type="SUPFAM" id="SSF55347">
    <property type="entry name" value="Glyceraldehyde-3-phosphate dehydrogenase-like, C-terminal domain"/>
    <property type="match status" value="1"/>
</dbReference>
<dbReference type="SMART" id="SM00859">
    <property type="entry name" value="Semialdhyde_dh"/>
    <property type="match status" value="1"/>
</dbReference>